<organism evidence="3">
    <name type="scientific">marine sediment metagenome</name>
    <dbReference type="NCBI Taxonomy" id="412755"/>
    <lineage>
        <taxon>unclassified sequences</taxon>
        <taxon>metagenomes</taxon>
        <taxon>ecological metagenomes</taxon>
    </lineage>
</organism>
<proteinExistence type="predicted"/>
<dbReference type="SMART" id="SM00941">
    <property type="entry name" value="PYNP_C"/>
    <property type="match status" value="1"/>
</dbReference>
<sequence length="67" mass="7612">KEDIIDPSVGIVTEKRLGDNVKIKDKICTIYGNDFSKIEEAKKILEKSVEISKKRVSKPILIKKIID</sequence>
<dbReference type="EMBL" id="BART01004775">
    <property type="protein sequence ID" value="GAG56804.1"/>
    <property type="molecule type" value="Genomic_DNA"/>
</dbReference>
<evidence type="ECO:0000259" key="2">
    <source>
        <dbReference type="SMART" id="SM00941"/>
    </source>
</evidence>
<dbReference type="SUPFAM" id="SSF54680">
    <property type="entry name" value="Pyrimidine nucleoside phosphorylase C-terminal domain"/>
    <property type="match status" value="1"/>
</dbReference>
<dbReference type="Gene3D" id="3.90.1170.30">
    <property type="entry name" value="Pyrimidine nucleoside phosphorylase-like, C-terminal domain"/>
    <property type="match status" value="1"/>
</dbReference>
<gene>
    <name evidence="3" type="ORF">S01H4_11669</name>
</gene>
<dbReference type="GO" id="GO:0016763">
    <property type="term" value="F:pentosyltransferase activity"/>
    <property type="evidence" value="ECO:0007669"/>
    <property type="project" value="InterPro"/>
</dbReference>
<name>X0YKU1_9ZZZZ</name>
<accession>X0YKU1</accession>
<feature type="non-terminal residue" evidence="3">
    <location>
        <position position="1"/>
    </location>
</feature>
<keyword evidence="1" id="KW-0808">Transferase</keyword>
<dbReference type="Pfam" id="PF07831">
    <property type="entry name" value="PYNP_C"/>
    <property type="match status" value="1"/>
</dbReference>
<protein>
    <recommendedName>
        <fullName evidence="2">Pyrimidine nucleoside phosphorylase C-terminal domain-containing protein</fullName>
    </recommendedName>
</protein>
<comment type="caution">
    <text evidence="3">The sequence shown here is derived from an EMBL/GenBank/DDBJ whole genome shotgun (WGS) entry which is preliminary data.</text>
</comment>
<feature type="domain" description="Pyrimidine nucleoside phosphorylase C-terminal" evidence="2">
    <location>
        <begin position="1"/>
        <end position="52"/>
    </location>
</feature>
<dbReference type="InterPro" id="IPR013102">
    <property type="entry name" value="PYNP_C"/>
</dbReference>
<dbReference type="InterPro" id="IPR036566">
    <property type="entry name" value="PYNP-like_C_sf"/>
</dbReference>
<evidence type="ECO:0000256" key="1">
    <source>
        <dbReference type="ARBA" id="ARBA00022679"/>
    </source>
</evidence>
<dbReference type="GO" id="GO:0006213">
    <property type="term" value="P:pyrimidine nucleoside metabolic process"/>
    <property type="evidence" value="ECO:0007669"/>
    <property type="project" value="InterPro"/>
</dbReference>
<reference evidence="3" key="1">
    <citation type="journal article" date="2014" name="Front. Microbiol.">
        <title>High frequency of phylogenetically diverse reductive dehalogenase-homologous genes in deep subseafloor sedimentary metagenomes.</title>
        <authorList>
            <person name="Kawai M."/>
            <person name="Futagami T."/>
            <person name="Toyoda A."/>
            <person name="Takaki Y."/>
            <person name="Nishi S."/>
            <person name="Hori S."/>
            <person name="Arai W."/>
            <person name="Tsubouchi T."/>
            <person name="Morono Y."/>
            <person name="Uchiyama I."/>
            <person name="Ito T."/>
            <person name="Fujiyama A."/>
            <person name="Inagaki F."/>
            <person name="Takami H."/>
        </authorList>
    </citation>
    <scope>NUCLEOTIDE SEQUENCE</scope>
    <source>
        <strain evidence="3">Expedition CK06-06</strain>
    </source>
</reference>
<dbReference type="AlphaFoldDB" id="X0YKU1"/>
<evidence type="ECO:0000313" key="3">
    <source>
        <dbReference type="EMBL" id="GAG56804.1"/>
    </source>
</evidence>